<comment type="caution">
    <text evidence="1">The sequence shown here is derived from an EMBL/GenBank/DDBJ whole genome shotgun (WGS) entry which is preliminary data.</text>
</comment>
<dbReference type="EMBL" id="NEDP02005347">
    <property type="protein sequence ID" value="OWF41864.1"/>
    <property type="molecule type" value="Genomic_DNA"/>
</dbReference>
<protein>
    <submittedName>
        <fullName evidence="1">ATP-dependent DNA helicase PIF1</fullName>
    </submittedName>
</protein>
<accession>A0A210PZF0</accession>
<keyword evidence="1" id="KW-0347">Helicase</keyword>
<dbReference type="PANTHER" id="PTHR23274">
    <property type="entry name" value="DNA HELICASE-RELATED"/>
    <property type="match status" value="1"/>
</dbReference>
<dbReference type="AlphaFoldDB" id="A0A210PZF0"/>
<gene>
    <name evidence="1" type="ORF">KP79_PYT25027</name>
</gene>
<sequence length="137" mass="15389">MSAHLGEEFVYHCTDERDVSGLKVKKEVHLKKSCPVMLLVNLSDVLVNGLTGTASKMEPECVHVFFPGLNRTEVITTHVFTKYCNILKKDIGSRRQLPLQLSYAMTVHKSQGMTLDRVSVEHTTVWTAYSSLKSCSM</sequence>
<dbReference type="Gene3D" id="3.40.50.300">
    <property type="entry name" value="P-loop containing nucleotide triphosphate hydrolases"/>
    <property type="match status" value="1"/>
</dbReference>
<proteinExistence type="predicted"/>
<dbReference type="Proteomes" id="UP000242188">
    <property type="component" value="Unassembled WGS sequence"/>
</dbReference>
<dbReference type="GO" id="GO:0006260">
    <property type="term" value="P:DNA replication"/>
    <property type="evidence" value="ECO:0007669"/>
    <property type="project" value="TreeGrafter"/>
</dbReference>
<dbReference type="InterPro" id="IPR027417">
    <property type="entry name" value="P-loop_NTPase"/>
</dbReference>
<keyword evidence="2" id="KW-1185">Reference proteome</keyword>
<dbReference type="SUPFAM" id="SSF52540">
    <property type="entry name" value="P-loop containing nucleoside triphosphate hydrolases"/>
    <property type="match status" value="1"/>
</dbReference>
<name>A0A210PZF0_MIZYE</name>
<organism evidence="1 2">
    <name type="scientific">Mizuhopecten yessoensis</name>
    <name type="common">Japanese scallop</name>
    <name type="synonym">Patinopecten yessoensis</name>
    <dbReference type="NCBI Taxonomy" id="6573"/>
    <lineage>
        <taxon>Eukaryota</taxon>
        <taxon>Metazoa</taxon>
        <taxon>Spiralia</taxon>
        <taxon>Lophotrochozoa</taxon>
        <taxon>Mollusca</taxon>
        <taxon>Bivalvia</taxon>
        <taxon>Autobranchia</taxon>
        <taxon>Pteriomorphia</taxon>
        <taxon>Pectinida</taxon>
        <taxon>Pectinoidea</taxon>
        <taxon>Pectinidae</taxon>
        <taxon>Mizuhopecten</taxon>
    </lineage>
</organism>
<evidence type="ECO:0000313" key="2">
    <source>
        <dbReference type="Proteomes" id="UP000242188"/>
    </source>
</evidence>
<dbReference type="PANTHER" id="PTHR23274:SF51">
    <property type="entry name" value="OS03G0423850 PROTEIN"/>
    <property type="match status" value="1"/>
</dbReference>
<evidence type="ECO:0000313" key="1">
    <source>
        <dbReference type="EMBL" id="OWF41864.1"/>
    </source>
</evidence>
<reference evidence="1 2" key="1">
    <citation type="journal article" date="2017" name="Nat. Ecol. Evol.">
        <title>Scallop genome provides insights into evolution of bilaterian karyotype and development.</title>
        <authorList>
            <person name="Wang S."/>
            <person name="Zhang J."/>
            <person name="Jiao W."/>
            <person name="Li J."/>
            <person name="Xun X."/>
            <person name="Sun Y."/>
            <person name="Guo X."/>
            <person name="Huan P."/>
            <person name="Dong B."/>
            <person name="Zhang L."/>
            <person name="Hu X."/>
            <person name="Sun X."/>
            <person name="Wang J."/>
            <person name="Zhao C."/>
            <person name="Wang Y."/>
            <person name="Wang D."/>
            <person name="Huang X."/>
            <person name="Wang R."/>
            <person name="Lv J."/>
            <person name="Li Y."/>
            <person name="Zhang Z."/>
            <person name="Liu B."/>
            <person name="Lu W."/>
            <person name="Hui Y."/>
            <person name="Liang J."/>
            <person name="Zhou Z."/>
            <person name="Hou R."/>
            <person name="Li X."/>
            <person name="Liu Y."/>
            <person name="Li H."/>
            <person name="Ning X."/>
            <person name="Lin Y."/>
            <person name="Zhao L."/>
            <person name="Xing Q."/>
            <person name="Dou J."/>
            <person name="Li Y."/>
            <person name="Mao J."/>
            <person name="Guo H."/>
            <person name="Dou H."/>
            <person name="Li T."/>
            <person name="Mu C."/>
            <person name="Jiang W."/>
            <person name="Fu Q."/>
            <person name="Fu X."/>
            <person name="Miao Y."/>
            <person name="Liu J."/>
            <person name="Yu Q."/>
            <person name="Li R."/>
            <person name="Liao H."/>
            <person name="Li X."/>
            <person name="Kong Y."/>
            <person name="Jiang Z."/>
            <person name="Chourrout D."/>
            <person name="Li R."/>
            <person name="Bao Z."/>
        </authorList>
    </citation>
    <scope>NUCLEOTIDE SEQUENCE [LARGE SCALE GENOMIC DNA]</scope>
    <source>
        <strain evidence="1 2">PY_sf001</strain>
    </source>
</reference>
<keyword evidence="1" id="KW-0378">Hydrolase</keyword>
<dbReference type="GO" id="GO:0004386">
    <property type="term" value="F:helicase activity"/>
    <property type="evidence" value="ECO:0007669"/>
    <property type="project" value="UniProtKB-KW"/>
</dbReference>
<dbReference type="CDD" id="cd18809">
    <property type="entry name" value="SF1_C_RecD"/>
    <property type="match status" value="1"/>
</dbReference>
<keyword evidence="1" id="KW-0067">ATP-binding</keyword>
<keyword evidence="1" id="KW-0547">Nucleotide-binding</keyword>
<dbReference type="OrthoDB" id="10050764at2759"/>
<dbReference type="STRING" id="6573.A0A210PZF0"/>
<dbReference type="GO" id="GO:0005657">
    <property type="term" value="C:replication fork"/>
    <property type="evidence" value="ECO:0007669"/>
    <property type="project" value="TreeGrafter"/>
</dbReference>